<organism evidence="1 2">
    <name type="scientific">Candidatus Borkfalkia avistercoris</name>
    <dbReference type="NCBI Taxonomy" id="2838504"/>
    <lineage>
        <taxon>Bacteria</taxon>
        <taxon>Bacillati</taxon>
        <taxon>Bacillota</taxon>
        <taxon>Clostridia</taxon>
        <taxon>Christensenellales</taxon>
        <taxon>Christensenellaceae</taxon>
        <taxon>Candidatus Borkfalkia</taxon>
    </lineage>
</organism>
<proteinExistence type="predicted"/>
<sequence length="161" mass="18171">MKVCHTQIMKLIKELEEQKRLLIEKEDENSVVSYKEGEERLPSEYDYAQMRAQLRALDDRVRALRGVLAKANCTVTVEPFGITVGEALVMLAQLQAEKVQVESLAGRRQVSRRITPNGVVEYTECIYDVAGAGEDAKALREKIGELQMAIDRANLTNYVEI</sequence>
<comment type="caution">
    <text evidence="1">The sequence shown here is derived from an EMBL/GenBank/DDBJ whole genome shotgun (WGS) entry which is preliminary data.</text>
</comment>
<name>A0A9D2AAA9_9FIRM</name>
<reference evidence="1" key="1">
    <citation type="journal article" date="2021" name="PeerJ">
        <title>Extensive microbial diversity within the chicken gut microbiome revealed by metagenomics and culture.</title>
        <authorList>
            <person name="Gilroy R."/>
            <person name="Ravi A."/>
            <person name="Getino M."/>
            <person name="Pursley I."/>
            <person name="Horton D.L."/>
            <person name="Alikhan N.F."/>
            <person name="Baker D."/>
            <person name="Gharbi K."/>
            <person name="Hall N."/>
            <person name="Watson M."/>
            <person name="Adriaenssens E.M."/>
            <person name="Foster-Nyarko E."/>
            <person name="Jarju S."/>
            <person name="Secka A."/>
            <person name="Antonio M."/>
            <person name="Oren A."/>
            <person name="Chaudhuri R.R."/>
            <person name="La Ragione R."/>
            <person name="Hildebrand F."/>
            <person name="Pallen M.J."/>
        </authorList>
    </citation>
    <scope>NUCLEOTIDE SEQUENCE</scope>
    <source>
        <strain evidence="1">CHK187-5294</strain>
    </source>
</reference>
<evidence type="ECO:0000313" key="2">
    <source>
        <dbReference type="Proteomes" id="UP000824132"/>
    </source>
</evidence>
<dbReference type="Gene3D" id="6.10.320.10">
    <property type="match status" value="1"/>
</dbReference>
<reference evidence="1" key="2">
    <citation type="submission" date="2021-04" db="EMBL/GenBank/DDBJ databases">
        <authorList>
            <person name="Gilroy R."/>
        </authorList>
    </citation>
    <scope>NUCLEOTIDE SEQUENCE</scope>
    <source>
        <strain evidence="1">CHK187-5294</strain>
    </source>
</reference>
<dbReference type="Proteomes" id="UP000824132">
    <property type="component" value="Unassembled WGS sequence"/>
</dbReference>
<evidence type="ECO:0000313" key="1">
    <source>
        <dbReference type="EMBL" id="HIZ03060.1"/>
    </source>
</evidence>
<dbReference type="AlphaFoldDB" id="A0A9D2AAA9"/>
<dbReference type="EMBL" id="DXCL01000011">
    <property type="protein sequence ID" value="HIZ03060.1"/>
    <property type="molecule type" value="Genomic_DNA"/>
</dbReference>
<accession>A0A9D2AAA9</accession>
<gene>
    <name evidence="1" type="ORF">H9727_02115</name>
</gene>
<protein>
    <submittedName>
        <fullName evidence="1">Uncharacterized protein</fullName>
    </submittedName>
</protein>